<dbReference type="InterPro" id="IPR036188">
    <property type="entry name" value="FAD/NAD-bd_sf"/>
</dbReference>
<dbReference type="EMBL" id="JBEDNQ010000004">
    <property type="protein sequence ID" value="MEQ3551143.1"/>
    <property type="molecule type" value="Genomic_DNA"/>
</dbReference>
<evidence type="ECO:0000256" key="2">
    <source>
        <dbReference type="ARBA" id="ARBA00010790"/>
    </source>
</evidence>
<dbReference type="PIRSF" id="PIRSF000137">
    <property type="entry name" value="Alcohol_oxidase"/>
    <property type="match status" value="1"/>
</dbReference>
<comment type="similarity">
    <text evidence="2 5">Belongs to the GMC oxidoreductase family.</text>
</comment>
<keyword evidence="3 5" id="KW-0285">Flavoprotein</keyword>
<organism evidence="8 9">
    <name type="scientific">Pseudonocardia nematodicida</name>
    <dbReference type="NCBI Taxonomy" id="1206997"/>
    <lineage>
        <taxon>Bacteria</taxon>
        <taxon>Bacillati</taxon>
        <taxon>Actinomycetota</taxon>
        <taxon>Actinomycetes</taxon>
        <taxon>Pseudonocardiales</taxon>
        <taxon>Pseudonocardiaceae</taxon>
        <taxon>Pseudonocardia</taxon>
    </lineage>
</organism>
<name>A0ABV1KBB0_9PSEU</name>
<comment type="caution">
    <text evidence="8">The sequence shown here is derived from an EMBL/GenBank/DDBJ whole genome shotgun (WGS) entry which is preliminary data.</text>
</comment>
<evidence type="ECO:0000256" key="5">
    <source>
        <dbReference type="RuleBase" id="RU003968"/>
    </source>
</evidence>
<dbReference type="PROSITE" id="PS00624">
    <property type="entry name" value="GMC_OXRED_2"/>
    <property type="match status" value="1"/>
</dbReference>
<dbReference type="SUPFAM" id="SSF54373">
    <property type="entry name" value="FAD-linked reductases, C-terminal domain"/>
    <property type="match status" value="1"/>
</dbReference>
<dbReference type="PANTHER" id="PTHR11552:SF147">
    <property type="entry name" value="CHOLINE DEHYDROGENASE, MITOCHONDRIAL"/>
    <property type="match status" value="1"/>
</dbReference>
<sequence length="492" mass="50639">MTDSFDVVVVGAGSAGCALAGRLAGRGVRTALVEAGGAVPPGDTPIASLAATAPGHALNWAYPVALARGREGTVPRGRALGGSSAINGGYFVRAVPADFAGWAVPGWSYDDVLPYFRRLEDDLDLGSDTARHGDRGPLRISRPAGRLRAPATDPFLAACAALGYPSEPDKNAGGPPGAGPVPTNAVDGQRVSAAVAYLPPPWGRAAPLDTLTVHSDLLVDSLVLEGGRVAGVRAGDVELHAEETVLAAGAVGTPALLQRSGIGPPDTLRAAGVVVRHELPGVGRGWSDHPSVYLPLRSGLPAPHPDAVAGQASLNWDSGTDPAGDLEVLLFARPFAPGGPEHLMCALQRPDSRGTLEIVSPDPAASPRLDYRYLRTVSDRHRMRAAVRVGAEVLRAARWRRAEGGPDGSVLGNDTRLDEWIQARLTTSVHLSGSAAMGNGPDAVVDAGLRVHGLSGLRVADTSVLPTVPRRGPAATAIMLGERTADLVSGQG</sequence>
<keyword evidence="4 5" id="KW-0274">FAD</keyword>
<dbReference type="Pfam" id="PF05199">
    <property type="entry name" value="GMC_oxred_C"/>
    <property type="match status" value="1"/>
</dbReference>
<dbReference type="Pfam" id="PF00732">
    <property type="entry name" value="GMC_oxred_N"/>
    <property type="match status" value="1"/>
</dbReference>
<dbReference type="Proteomes" id="UP001494902">
    <property type="component" value="Unassembled WGS sequence"/>
</dbReference>
<reference evidence="8 9" key="1">
    <citation type="submission" date="2024-03" db="EMBL/GenBank/DDBJ databases">
        <title>Draft genome sequence of Pseudonocardia nematodicida JCM 31783.</title>
        <authorList>
            <person name="Butdee W."/>
            <person name="Duangmal K."/>
        </authorList>
    </citation>
    <scope>NUCLEOTIDE SEQUENCE [LARGE SCALE GENOMIC DNA]</scope>
    <source>
        <strain evidence="8 9">JCM 31783</strain>
    </source>
</reference>
<evidence type="ECO:0000256" key="4">
    <source>
        <dbReference type="ARBA" id="ARBA00022827"/>
    </source>
</evidence>
<dbReference type="InterPro" id="IPR000172">
    <property type="entry name" value="GMC_OxRdtase_N"/>
</dbReference>
<dbReference type="RefSeq" id="WP_349298211.1">
    <property type="nucleotide sequence ID" value="NZ_JBEDNQ010000004.1"/>
</dbReference>
<evidence type="ECO:0000256" key="3">
    <source>
        <dbReference type="ARBA" id="ARBA00022630"/>
    </source>
</evidence>
<evidence type="ECO:0000259" key="7">
    <source>
        <dbReference type="PROSITE" id="PS00624"/>
    </source>
</evidence>
<accession>A0ABV1KBB0</accession>
<dbReference type="Gene3D" id="3.50.50.60">
    <property type="entry name" value="FAD/NAD(P)-binding domain"/>
    <property type="match status" value="1"/>
</dbReference>
<keyword evidence="9" id="KW-1185">Reference proteome</keyword>
<dbReference type="PROSITE" id="PS00623">
    <property type="entry name" value="GMC_OXRED_1"/>
    <property type="match status" value="1"/>
</dbReference>
<evidence type="ECO:0000313" key="8">
    <source>
        <dbReference type="EMBL" id="MEQ3551143.1"/>
    </source>
</evidence>
<protein>
    <submittedName>
        <fullName evidence="8">GMC family oxidoreductase N-terminal domain-containing protein</fullName>
    </submittedName>
</protein>
<dbReference type="PANTHER" id="PTHR11552">
    <property type="entry name" value="GLUCOSE-METHANOL-CHOLINE GMC OXIDOREDUCTASE"/>
    <property type="match status" value="1"/>
</dbReference>
<proteinExistence type="inferred from homology"/>
<evidence type="ECO:0000313" key="9">
    <source>
        <dbReference type="Proteomes" id="UP001494902"/>
    </source>
</evidence>
<dbReference type="InterPro" id="IPR007867">
    <property type="entry name" value="GMC_OxRtase_C"/>
</dbReference>
<dbReference type="Gene3D" id="3.30.410.40">
    <property type="match status" value="1"/>
</dbReference>
<dbReference type="InterPro" id="IPR012132">
    <property type="entry name" value="GMC_OxRdtase"/>
</dbReference>
<gene>
    <name evidence="8" type="ORF">WIS52_11740</name>
</gene>
<evidence type="ECO:0000256" key="1">
    <source>
        <dbReference type="ARBA" id="ARBA00001974"/>
    </source>
</evidence>
<evidence type="ECO:0000259" key="6">
    <source>
        <dbReference type="PROSITE" id="PS00623"/>
    </source>
</evidence>
<dbReference type="SUPFAM" id="SSF51905">
    <property type="entry name" value="FAD/NAD(P)-binding domain"/>
    <property type="match status" value="1"/>
</dbReference>
<feature type="domain" description="Glucose-methanol-choline oxidoreductase N-terminal" evidence="7">
    <location>
        <begin position="249"/>
        <end position="263"/>
    </location>
</feature>
<feature type="domain" description="Glucose-methanol-choline oxidoreductase N-terminal" evidence="6">
    <location>
        <begin position="77"/>
        <end position="100"/>
    </location>
</feature>
<comment type="cofactor">
    <cofactor evidence="1">
        <name>FAD</name>
        <dbReference type="ChEBI" id="CHEBI:57692"/>
    </cofactor>
</comment>